<evidence type="ECO:0000313" key="2">
    <source>
        <dbReference type="Proteomes" id="UP000014461"/>
    </source>
</evidence>
<sequence length="37" mass="4082">MDSARQHFYAKLFERELSLAAALAQAKAESLALFVLA</sequence>
<accession>R9PNR5</accession>
<dbReference type="EMBL" id="BARX01000022">
    <property type="protein sequence ID" value="GAD02994.1"/>
    <property type="molecule type" value="Genomic_DNA"/>
</dbReference>
<keyword evidence="2" id="KW-1185">Reference proteome</keyword>
<protein>
    <submittedName>
        <fullName evidence="1">Uncharacterized protein</fullName>
    </submittedName>
</protein>
<gene>
    <name evidence="1" type="ORF">AALB_3074</name>
</gene>
<dbReference type="AlphaFoldDB" id="R9PNR5"/>
<reference evidence="1" key="1">
    <citation type="journal article" date="2013" name="Genome Announc.">
        <title>Draft Genome Sequence of Agarivorans albus Strain MKT 106T, an Agarolytic Marine Bacterium.</title>
        <authorList>
            <person name="Yasuike M."/>
            <person name="Nakamura Y."/>
            <person name="Kai W."/>
            <person name="Fujiwara A."/>
            <person name="Fukui Y."/>
            <person name="Satomi M."/>
            <person name="Sano M."/>
        </authorList>
    </citation>
    <scope>NUCLEOTIDE SEQUENCE [LARGE SCALE GENOMIC DNA]</scope>
</reference>
<comment type="caution">
    <text evidence="1">The sequence shown here is derived from an EMBL/GenBank/DDBJ whole genome shotgun (WGS) entry which is preliminary data.</text>
</comment>
<proteinExistence type="predicted"/>
<name>R9PNR5_AGAAL</name>
<organism evidence="1 2">
    <name type="scientific">Agarivorans albus MKT 106</name>
    <dbReference type="NCBI Taxonomy" id="1331007"/>
    <lineage>
        <taxon>Bacteria</taxon>
        <taxon>Pseudomonadati</taxon>
        <taxon>Pseudomonadota</taxon>
        <taxon>Gammaproteobacteria</taxon>
        <taxon>Alteromonadales</taxon>
        <taxon>Alteromonadaceae</taxon>
        <taxon>Agarivorans</taxon>
    </lineage>
</organism>
<evidence type="ECO:0000313" key="1">
    <source>
        <dbReference type="EMBL" id="GAD02994.1"/>
    </source>
</evidence>
<dbReference type="Proteomes" id="UP000014461">
    <property type="component" value="Unassembled WGS sequence"/>
</dbReference>